<protein>
    <recommendedName>
        <fullName evidence="3">asparagine synthase (glutamine-hydrolyzing)</fullName>
        <ecNumber evidence="3">6.3.5.4</ecNumber>
    </recommendedName>
</protein>
<dbReference type="PANTHER" id="PTHR43284">
    <property type="entry name" value="ASPARAGINE SYNTHETASE (GLUTAMINE-HYDROLYZING)"/>
    <property type="match status" value="1"/>
</dbReference>
<comment type="catalytic activity">
    <reaction evidence="7">
        <text>L-aspartate + L-glutamine + ATP + H2O = L-asparagine + L-glutamate + AMP + diphosphate + H(+)</text>
        <dbReference type="Rhea" id="RHEA:12228"/>
        <dbReference type="ChEBI" id="CHEBI:15377"/>
        <dbReference type="ChEBI" id="CHEBI:15378"/>
        <dbReference type="ChEBI" id="CHEBI:29985"/>
        <dbReference type="ChEBI" id="CHEBI:29991"/>
        <dbReference type="ChEBI" id="CHEBI:30616"/>
        <dbReference type="ChEBI" id="CHEBI:33019"/>
        <dbReference type="ChEBI" id="CHEBI:58048"/>
        <dbReference type="ChEBI" id="CHEBI:58359"/>
        <dbReference type="ChEBI" id="CHEBI:456215"/>
        <dbReference type="EC" id="6.3.5.4"/>
    </reaction>
</comment>
<organism evidence="11 12">
    <name type="scientific">Parabacteroides distasonis</name>
    <dbReference type="NCBI Taxonomy" id="823"/>
    <lineage>
        <taxon>Bacteria</taxon>
        <taxon>Pseudomonadati</taxon>
        <taxon>Bacteroidota</taxon>
        <taxon>Bacteroidia</taxon>
        <taxon>Bacteroidales</taxon>
        <taxon>Tannerellaceae</taxon>
        <taxon>Parabacteroides</taxon>
    </lineage>
</organism>
<dbReference type="EMBL" id="JAQMPX010000118">
    <property type="protein sequence ID" value="MDB9140073.1"/>
    <property type="molecule type" value="Genomic_DNA"/>
</dbReference>
<keyword evidence="8" id="KW-0061">Asparagine biosynthesis</keyword>
<dbReference type="Proteomes" id="UP001211522">
    <property type="component" value="Unassembled WGS sequence"/>
</dbReference>
<keyword evidence="5 9" id="KW-0067">ATP-binding</keyword>
<feature type="active site" description="For GATase activity" evidence="8">
    <location>
        <position position="2"/>
    </location>
</feature>
<dbReference type="InterPro" id="IPR006426">
    <property type="entry name" value="Asn_synth_AEB"/>
</dbReference>
<feature type="domain" description="Glutamine amidotransferase type-2" evidence="10">
    <location>
        <begin position="2"/>
        <end position="210"/>
    </location>
</feature>
<evidence type="ECO:0000256" key="5">
    <source>
        <dbReference type="ARBA" id="ARBA00022840"/>
    </source>
</evidence>
<keyword evidence="11" id="KW-0436">Ligase</keyword>
<sequence>MCGICGFMSRGFVERSTIERMNMNMLHRGPNGDGFYFEQHIGLAMRRLSIIDLEGGWQPIYNEDKSLILFMNGEIYNYVELRLELEKRGHRFSTGSDAEVIVHLYEEHGADCVSALRGMFAVALWDKQQHVLMLARDRMGEKPLYYYHDQKKLLFASELRALLSSGMISRELEPESLNMFFRYQYIPEPYTIIKSVHKLPPATYLLIDESLNIQETCYWRLEDSPVITGDPKKIIEEKLNEVGRLIIRSDVPVGVALSGGIDSSLVAALSSRQYGQQMHAFTVGYQGSPKSDERNVASRIAKYLGLVFHEIELSTKDFTDAFPTVCTLCDDPISDISAFGYYSVSKASMEHGVPVLLQGQGGDELAWGYSWVRSCYDLFSLKKRIVEEGDSQAKWELLHMIVGDRLSHPRVRKNWKDLLGFRKYQFLLKEFQKYPDRIPFYDSLDGFVSNYSSLFGPLMKEYSNVTYGYDRSQSDSVDILLTKLICNTYLLENGVAQGDRLSMSNSVELRLPLLDYKLVETIIGLRKSNSDIYGTPKKVLKDVARDMLPEWLFNIPKRGFTPPVEEWTTALLGRYGDRLEEGNLLRYGIVNSKGAHLLRKGLRNPSIGFPLFFNALVLEFYLDIMEG</sequence>
<dbReference type="GO" id="GO:0005829">
    <property type="term" value="C:cytosol"/>
    <property type="evidence" value="ECO:0007669"/>
    <property type="project" value="TreeGrafter"/>
</dbReference>
<dbReference type="InterPro" id="IPR001962">
    <property type="entry name" value="Asn_synthase"/>
</dbReference>
<evidence type="ECO:0000256" key="7">
    <source>
        <dbReference type="ARBA" id="ARBA00048741"/>
    </source>
</evidence>
<evidence type="ECO:0000256" key="9">
    <source>
        <dbReference type="PIRSR" id="PIRSR001589-2"/>
    </source>
</evidence>
<dbReference type="PANTHER" id="PTHR43284:SF1">
    <property type="entry name" value="ASPARAGINE SYNTHETASE"/>
    <property type="match status" value="1"/>
</dbReference>
<dbReference type="PROSITE" id="PS51278">
    <property type="entry name" value="GATASE_TYPE_2"/>
    <property type="match status" value="1"/>
</dbReference>
<dbReference type="SUPFAM" id="SSF56235">
    <property type="entry name" value="N-terminal nucleophile aminohydrolases (Ntn hydrolases)"/>
    <property type="match status" value="1"/>
</dbReference>
<dbReference type="Pfam" id="PF00733">
    <property type="entry name" value="Asn_synthase"/>
    <property type="match status" value="1"/>
</dbReference>
<evidence type="ECO:0000256" key="3">
    <source>
        <dbReference type="ARBA" id="ARBA00012737"/>
    </source>
</evidence>
<accession>A0AAW6FA94</accession>
<dbReference type="InterPro" id="IPR033738">
    <property type="entry name" value="AsnB_N"/>
</dbReference>
<dbReference type="AlphaFoldDB" id="A0AAW6FA94"/>
<dbReference type="EC" id="6.3.5.4" evidence="3"/>
<keyword evidence="4 9" id="KW-0547">Nucleotide-binding</keyword>
<evidence type="ECO:0000256" key="2">
    <source>
        <dbReference type="ARBA" id="ARBA00005752"/>
    </source>
</evidence>
<gene>
    <name evidence="11" type="primary">asnB</name>
    <name evidence="11" type="ORF">PN612_16415</name>
</gene>
<comment type="caution">
    <text evidence="11">The sequence shown here is derived from an EMBL/GenBank/DDBJ whole genome shotgun (WGS) entry which is preliminary data.</text>
</comment>
<feature type="binding site" evidence="9">
    <location>
        <position position="97"/>
    </location>
    <ligand>
        <name>L-glutamine</name>
        <dbReference type="ChEBI" id="CHEBI:58359"/>
    </ligand>
</feature>
<dbReference type="Gene3D" id="3.60.20.10">
    <property type="entry name" value="Glutamine Phosphoribosylpyrophosphate, subunit 1, domain 1"/>
    <property type="match status" value="1"/>
</dbReference>
<feature type="binding site" evidence="9">
    <location>
        <position position="283"/>
    </location>
    <ligand>
        <name>ATP</name>
        <dbReference type="ChEBI" id="CHEBI:30616"/>
    </ligand>
</feature>
<name>A0AAW6FA94_PARDI</name>
<reference evidence="11" key="1">
    <citation type="submission" date="2023-01" db="EMBL/GenBank/DDBJ databases">
        <title>Human gut microbiome strain richness.</title>
        <authorList>
            <person name="Chen-Liaw A."/>
        </authorList>
    </citation>
    <scope>NUCLEOTIDE SEQUENCE</scope>
    <source>
        <strain evidence="11">D35st1_E5_D35t1_190705</strain>
    </source>
</reference>
<evidence type="ECO:0000256" key="4">
    <source>
        <dbReference type="ARBA" id="ARBA00022741"/>
    </source>
</evidence>
<dbReference type="InterPro" id="IPR029055">
    <property type="entry name" value="Ntn_hydrolases_N"/>
</dbReference>
<comment type="pathway">
    <text evidence="1">Amino-acid biosynthesis; L-asparagine biosynthesis; L-asparagine from L-aspartate (L-Gln route): step 1/1.</text>
</comment>
<keyword evidence="6 8" id="KW-0315">Glutamine amidotransferase</keyword>
<dbReference type="NCBIfam" id="TIGR01536">
    <property type="entry name" value="asn_synth_AEB"/>
    <property type="match status" value="1"/>
</dbReference>
<proteinExistence type="inferred from homology"/>
<keyword evidence="8" id="KW-0028">Amino-acid biosynthesis</keyword>
<evidence type="ECO:0000256" key="1">
    <source>
        <dbReference type="ARBA" id="ARBA00005187"/>
    </source>
</evidence>
<dbReference type="RefSeq" id="WP_262893328.1">
    <property type="nucleotide sequence ID" value="NZ_JADNEQ010000010.1"/>
</dbReference>
<dbReference type="Pfam" id="PF13537">
    <property type="entry name" value="GATase_7"/>
    <property type="match status" value="1"/>
</dbReference>
<dbReference type="CDD" id="cd00712">
    <property type="entry name" value="AsnB"/>
    <property type="match status" value="1"/>
</dbReference>
<evidence type="ECO:0000256" key="6">
    <source>
        <dbReference type="ARBA" id="ARBA00022962"/>
    </source>
</evidence>
<dbReference type="GO" id="GO:0006529">
    <property type="term" value="P:asparagine biosynthetic process"/>
    <property type="evidence" value="ECO:0007669"/>
    <property type="project" value="UniProtKB-KW"/>
</dbReference>
<comment type="similarity">
    <text evidence="2">Belongs to the asparagine synthetase family.</text>
</comment>
<dbReference type="PIRSF" id="PIRSF001589">
    <property type="entry name" value="Asn_synthetase_glu-h"/>
    <property type="match status" value="1"/>
</dbReference>
<evidence type="ECO:0000313" key="11">
    <source>
        <dbReference type="EMBL" id="MDB9140073.1"/>
    </source>
</evidence>
<dbReference type="Gene3D" id="3.40.50.620">
    <property type="entry name" value="HUPs"/>
    <property type="match status" value="2"/>
</dbReference>
<dbReference type="GO" id="GO:0004066">
    <property type="term" value="F:asparagine synthase (glutamine-hydrolyzing) activity"/>
    <property type="evidence" value="ECO:0007669"/>
    <property type="project" value="UniProtKB-EC"/>
</dbReference>
<evidence type="ECO:0000256" key="8">
    <source>
        <dbReference type="PIRSR" id="PIRSR001589-1"/>
    </source>
</evidence>
<evidence type="ECO:0000313" key="12">
    <source>
        <dbReference type="Proteomes" id="UP001211522"/>
    </source>
</evidence>
<dbReference type="GO" id="GO:0005524">
    <property type="term" value="F:ATP binding"/>
    <property type="evidence" value="ECO:0007669"/>
    <property type="project" value="UniProtKB-KW"/>
</dbReference>
<dbReference type="InterPro" id="IPR014729">
    <property type="entry name" value="Rossmann-like_a/b/a_fold"/>
</dbReference>
<dbReference type="SUPFAM" id="SSF52402">
    <property type="entry name" value="Adenine nucleotide alpha hydrolases-like"/>
    <property type="match status" value="1"/>
</dbReference>
<dbReference type="CDD" id="cd01991">
    <property type="entry name" value="Asn_synthase_B_C"/>
    <property type="match status" value="1"/>
</dbReference>
<dbReference type="InterPro" id="IPR017932">
    <property type="entry name" value="GATase_2_dom"/>
</dbReference>
<evidence type="ECO:0000259" key="10">
    <source>
        <dbReference type="PROSITE" id="PS51278"/>
    </source>
</evidence>
<dbReference type="InterPro" id="IPR051786">
    <property type="entry name" value="ASN_synthetase/amidase"/>
</dbReference>